<dbReference type="Proteomes" id="UP001321766">
    <property type="component" value="Chromosome"/>
</dbReference>
<keyword evidence="3 5" id="KW-1133">Transmembrane helix</keyword>
<keyword evidence="8" id="KW-1185">Reference proteome</keyword>
<protein>
    <recommendedName>
        <fullName evidence="6">Major facilitator superfamily (MFS) profile domain-containing protein</fullName>
    </recommendedName>
</protein>
<feature type="transmembrane region" description="Helical" evidence="5">
    <location>
        <begin position="288"/>
        <end position="309"/>
    </location>
</feature>
<feature type="transmembrane region" description="Helical" evidence="5">
    <location>
        <begin position="227"/>
        <end position="247"/>
    </location>
</feature>
<evidence type="ECO:0000256" key="4">
    <source>
        <dbReference type="ARBA" id="ARBA00023136"/>
    </source>
</evidence>
<dbReference type="Gene3D" id="1.20.1250.20">
    <property type="entry name" value="MFS general substrate transporter like domains"/>
    <property type="match status" value="1"/>
</dbReference>
<feature type="transmembrane region" description="Helical" evidence="5">
    <location>
        <begin position="259"/>
        <end position="281"/>
    </location>
</feature>
<evidence type="ECO:0000256" key="3">
    <source>
        <dbReference type="ARBA" id="ARBA00022989"/>
    </source>
</evidence>
<dbReference type="EMBL" id="AP026798">
    <property type="protein sequence ID" value="BDR52628.1"/>
    <property type="molecule type" value="Genomic_DNA"/>
</dbReference>
<organism evidence="7 8">
    <name type="scientific">Bombiscardovia nodaiensis</name>
    <dbReference type="NCBI Taxonomy" id="2932181"/>
    <lineage>
        <taxon>Bacteria</taxon>
        <taxon>Bacillati</taxon>
        <taxon>Actinomycetota</taxon>
        <taxon>Actinomycetes</taxon>
        <taxon>Bifidobacteriales</taxon>
        <taxon>Bifidobacteriaceae</taxon>
        <taxon>Bombiscardovia</taxon>
    </lineage>
</organism>
<dbReference type="InterPro" id="IPR036259">
    <property type="entry name" value="MFS_trans_sf"/>
</dbReference>
<feature type="transmembrane region" description="Helical" evidence="5">
    <location>
        <begin position="78"/>
        <end position="98"/>
    </location>
</feature>
<comment type="subcellular location">
    <subcellularLocation>
        <location evidence="1">Cell membrane</location>
        <topology evidence="1">Multi-pass membrane protein</topology>
    </subcellularLocation>
</comment>
<dbReference type="Pfam" id="PF07690">
    <property type="entry name" value="MFS_1"/>
    <property type="match status" value="1"/>
</dbReference>
<feature type="transmembrane region" description="Helical" evidence="5">
    <location>
        <begin position="383"/>
        <end position="403"/>
    </location>
</feature>
<keyword evidence="4 5" id="KW-0472">Membrane</keyword>
<accession>A0ABM8B708</accession>
<dbReference type="InterPro" id="IPR020846">
    <property type="entry name" value="MFS_dom"/>
</dbReference>
<feature type="transmembrane region" description="Helical" evidence="5">
    <location>
        <begin position="351"/>
        <end position="371"/>
    </location>
</feature>
<feature type="transmembrane region" description="Helical" evidence="5">
    <location>
        <begin position="51"/>
        <end position="71"/>
    </location>
</feature>
<gene>
    <name evidence="7" type="ORF">KIM372_05350</name>
</gene>
<evidence type="ECO:0000256" key="5">
    <source>
        <dbReference type="SAM" id="Phobius"/>
    </source>
</evidence>
<evidence type="ECO:0000259" key="6">
    <source>
        <dbReference type="PROSITE" id="PS50850"/>
    </source>
</evidence>
<proteinExistence type="predicted"/>
<feature type="transmembrane region" description="Helical" evidence="5">
    <location>
        <begin position="142"/>
        <end position="163"/>
    </location>
</feature>
<feature type="domain" description="Major facilitator superfamily (MFS) profile" evidence="6">
    <location>
        <begin position="5"/>
        <end position="409"/>
    </location>
</feature>
<keyword evidence="2 5" id="KW-0812">Transmembrane</keyword>
<feature type="transmembrane region" description="Helical" evidence="5">
    <location>
        <begin position="169"/>
        <end position="189"/>
    </location>
</feature>
<evidence type="ECO:0000313" key="8">
    <source>
        <dbReference type="Proteomes" id="UP001321766"/>
    </source>
</evidence>
<dbReference type="SUPFAM" id="SSF103473">
    <property type="entry name" value="MFS general substrate transporter"/>
    <property type="match status" value="1"/>
</dbReference>
<reference evidence="7 8" key="1">
    <citation type="journal article" date="2023" name="Microbiol. Spectr.">
        <title>Symbiosis of Carpenter Bees with Uncharacterized Lactic Acid Bacteria Showing NAD Auxotrophy.</title>
        <authorList>
            <person name="Kawasaki S."/>
            <person name="Ozawa K."/>
            <person name="Mori T."/>
            <person name="Yamamoto A."/>
            <person name="Ito M."/>
            <person name="Ohkuma M."/>
            <person name="Sakamoto M."/>
            <person name="Matsutani M."/>
        </authorList>
    </citation>
    <scope>NUCLEOTIDE SEQUENCE [LARGE SCALE GENOMIC DNA]</scope>
    <source>
        <strain evidence="7 8">Kim37-2</strain>
    </source>
</reference>
<evidence type="ECO:0000256" key="1">
    <source>
        <dbReference type="ARBA" id="ARBA00004651"/>
    </source>
</evidence>
<evidence type="ECO:0000313" key="7">
    <source>
        <dbReference type="EMBL" id="BDR52628.1"/>
    </source>
</evidence>
<dbReference type="InterPro" id="IPR011701">
    <property type="entry name" value="MFS"/>
</dbReference>
<feature type="transmembrane region" description="Helical" evidence="5">
    <location>
        <begin position="104"/>
        <end position="130"/>
    </location>
</feature>
<name>A0ABM8B708_9BIFI</name>
<feature type="transmembrane region" description="Helical" evidence="5">
    <location>
        <begin position="315"/>
        <end position="339"/>
    </location>
</feature>
<dbReference type="PROSITE" id="PS50850">
    <property type="entry name" value="MFS"/>
    <property type="match status" value="1"/>
</dbReference>
<sequence length="417" mass="44050">MATSIFTRRNAGILAGIFTLAMLSRFDSIISPSVASIQASFPQVNPATVESVATVGATAAVVSALIFGKLMEWLTFKVVGIISCCFIAFGGLMPLAFHSSVTELLIFAVITGFGAGILTTMLPSFSARFFRGPQLSGLMGKVLAMQDGSSMVILALGGLLATGGWVRNYWLYGLALLGLVLVICFVPAVKAAQPDEVFEDQPAKELEALPASTGSTQETGRTKQSTGAIAVCILIGFFSIFLVAVLYNKLAVYIDEYHLGGTDAAGFALMFNTGSSVVIGLSINRIRALLRHFTIPMAFVLMALGSLVFIATRAFALVCLAAFLVGSGSAIIMATCPFLLSNLAERQHYPLVMGIFSAMTSLGFTASTWVFQLAAGVLKVSPLQLSFWGMGGIALLAAALLTIGRFQARVEERYIAA</sequence>
<evidence type="ECO:0000256" key="2">
    <source>
        <dbReference type="ARBA" id="ARBA00022692"/>
    </source>
</evidence>